<dbReference type="EMBL" id="KL198017">
    <property type="protein sequence ID" value="KDQ20593.1"/>
    <property type="molecule type" value="Genomic_DNA"/>
</dbReference>
<feature type="region of interest" description="Disordered" evidence="5">
    <location>
        <begin position="559"/>
        <end position="607"/>
    </location>
</feature>
<proteinExistence type="inferred from homology"/>
<feature type="region of interest" description="Disordered" evidence="5">
    <location>
        <begin position="417"/>
        <end position="468"/>
    </location>
</feature>
<feature type="region of interest" description="Disordered" evidence="5">
    <location>
        <begin position="1"/>
        <end position="106"/>
    </location>
</feature>
<evidence type="ECO:0000313" key="6">
    <source>
        <dbReference type="EMBL" id="KDQ20593.1"/>
    </source>
</evidence>
<feature type="compositionally biased region" description="Basic and acidic residues" evidence="5">
    <location>
        <begin position="1157"/>
        <end position="1166"/>
    </location>
</feature>
<evidence type="ECO:0000256" key="2">
    <source>
        <dbReference type="ARBA" id="ARBA00022679"/>
    </source>
</evidence>
<feature type="region of interest" description="Disordered" evidence="5">
    <location>
        <begin position="269"/>
        <end position="360"/>
    </location>
</feature>
<name>A0A067MXV3_BOTB1</name>
<feature type="compositionally biased region" description="Low complexity" evidence="5">
    <location>
        <begin position="946"/>
        <end position="959"/>
    </location>
</feature>
<dbReference type="InterPro" id="IPR038286">
    <property type="entry name" value="IPK_sf"/>
</dbReference>
<evidence type="ECO:0000256" key="3">
    <source>
        <dbReference type="ARBA" id="ARBA00022777"/>
    </source>
</evidence>
<feature type="compositionally biased region" description="Basic and acidic residues" evidence="5">
    <location>
        <begin position="1177"/>
        <end position="1187"/>
    </location>
</feature>
<feature type="compositionally biased region" description="Low complexity" evidence="5">
    <location>
        <begin position="134"/>
        <end position="152"/>
    </location>
</feature>
<dbReference type="GO" id="GO:0008440">
    <property type="term" value="F:inositol-1,4,5-trisphosphate 3-kinase activity"/>
    <property type="evidence" value="ECO:0007669"/>
    <property type="project" value="TreeGrafter"/>
</dbReference>
<feature type="region of interest" description="Disordered" evidence="5">
    <location>
        <begin position="813"/>
        <end position="965"/>
    </location>
</feature>
<feature type="compositionally biased region" description="Gly residues" evidence="5">
    <location>
        <begin position="904"/>
        <end position="913"/>
    </location>
</feature>
<feature type="compositionally biased region" description="Polar residues" evidence="5">
    <location>
        <begin position="73"/>
        <end position="86"/>
    </location>
</feature>
<dbReference type="STRING" id="930990.A0A067MXV3"/>
<sequence>MAPGANQPAPYSHHRTSSMASERPRLSSPLHRAHSAGYRASLSPALHRHRQSAPQPDTRSSSDSDHDDFPHSYNYTTCTRPRSATIRSKPRRALTLPPVPALGAPQPASISTSLFAAPYMRTSPTSLPPKARRSSSSSSSSNPTPRSRSQRPASSIGLGRKVAASLQLFRETDSTDLSEAIPEPNTSAAADVFSSAPHDTIEEVGEKVFVKRAAWPERESRRVSKAGLGSGKEDIAEETEIEDGATPIHGVLGDLMKWRLEVGRGRARLREVNPDDAPSSSSQSPSWRADYFDNRSSAGPSASPSSKPSSAPVTPTHAQLPPSPHSRRSRTPRSRSQTPSEERSLDARPPTPSSTDTATTLSSCILTPISAFQELANIDTPAPVYPSSPKPKANLRPSSRVWSSTDEASDWETATNASAFTSESQSHSRSVSGRASSRRETSPVRSRAHAHPRSPRGRRVEEIPDDADDEFGWDMGLDDLEIEQGRLPPVPLRPFKNQVGGHSAIYKFTKRAVCKPLVSRENLFYEAVERQAPPLLGFIPRYLGVMLVNYRRVHRHHQDSIPASPIRPQSPATPSKPLVSSATVRTPLALPPVPPPSHNDSDSSTEMPEVALDRNTHIIPEWMLRGRRDTLRPRARPMGVWNSAHGAPMGTTTNAGLHPPSEGREWGTSSTPDLRTNIRALMSSPKGSYGEISEGYRTPAIDVRGSGGDGGQAPTPVNSPESNGVLLPDYASVRAESEKQHHSDEDLHTSTGAHPQRPPITGVPGLHPPNSCPGHCLFGGTGLTTVNTRLKDYVFSTILKRFKRRAFGRAGAGMRTEDEGDADIGGSDREVKRRRRKNRRECMKAGGELGATKMRGDGGEDEGGRPSVVMRRVRSEEQLRNSQRASVEAHLRRRSVQTPRGRRGSGSGSGSGGMFEMDEPLLRGRSTPVRRSRSRSLEAPIRLRLSSPRVGGSAAGSPPALSPPMIIEQDESARPLSPPPTPTLMSVPTPPAGPLTRQEHFILMEDLTGRLKSPCVLDLKMGTRQYGVDATAAKKKSQRKKCDRTTSRSLGVRICGMQVWNHVSQSYVSQNKYTGRDIRRDEFPAVLASFLHDGERVLVHHIPSILAKLAALARIINKLKGFRFYGCSLLFIYDGDHDVQEAYSRIASECAAARPSKRGESLDRRSSSKAAGAAVVDGERSHSSLRRTHSEELLLGPGEHRAHHAHSGRRKRGEINIRIVDFAHTTTGRDYVPMPPHADPMMMNGEAAGGKGYQAEVDPVTGLLCARFPPHHPEQPDLGFLFGLQSLAMTLERIWDEERAARMKAARAGNATHEQLPALPTDWRRIFDSIFGSEEIDPGMLSS</sequence>
<dbReference type="GO" id="GO:0046854">
    <property type="term" value="P:phosphatidylinositol phosphate biosynthetic process"/>
    <property type="evidence" value="ECO:0007669"/>
    <property type="project" value="TreeGrafter"/>
</dbReference>
<dbReference type="GO" id="GO:0032958">
    <property type="term" value="P:inositol phosphate biosynthetic process"/>
    <property type="evidence" value="ECO:0007669"/>
    <property type="project" value="InterPro"/>
</dbReference>
<evidence type="ECO:0000256" key="1">
    <source>
        <dbReference type="ARBA" id="ARBA00007374"/>
    </source>
</evidence>
<comment type="similarity">
    <text evidence="1 4">Belongs to the inositol phosphokinase (IPK) family.</text>
</comment>
<feature type="region of interest" description="Disordered" evidence="5">
    <location>
        <begin position="699"/>
        <end position="767"/>
    </location>
</feature>
<dbReference type="Pfam" id="PF03770">
    <property type="entry name" value="IPK"/>
    <property type="match status" value="1"/>
</dbReference>
<gene>
    <name evidence="6" type="ORF">BOTBODRAFT_169329</name>
</gene>
<dbReference type="GO" id="GO:0005634">
    <property type="term" value="C:nucleus"/>
    <property type="evidence" value="ECO:0007669"/>
    <property type="project" value="TreeGrafter"/>
</dbReference>
<feature type="compositionally biased region" description="Basic and acidic residues" evidence="5">
    <location>
        <begin position="735"/>
        <end position="748"/>
    </location>
</feature>
<dbReference type="GO" id="GO:0005737">
    <property type="term" value="C:cytoplasm"/>
    <property type="evidence" value="ECO:0007669"/>
    <property type="project" value="TreeGrafter"/>
</dbReference>
<feature type="region of interest" description="Disordered" evidence="5">
    <location>
        <begin position="640"/>
        <end position="671"/>
    </location>
</feature>
<accession>A0A067MXV3</accession>
<dbReference type="InParanoid" id="A0A067MXV3"/>
<feature type="compositionally biased region" description="Low complexity" evidence="5">
    <location>
        <begin position="422"/>
        <end position="435"/>
    </location>
</feature>
<dbReference type="FunCoup" id="A0A067MXV3">
    <property type="interactions" value="242"/>
</dbReference>
<dbReference type="SUPFAM" id="SSF56104">
    <property type="entry name" value="SAICAR synthase-like"/>
    <property type="match status" value="1"/>
</dbReference>
<dbReference type="PANTHER" id="PTHR12400:SF21">
    <property type="entry name" value="KINASE"/>
    <property type="match status" value="1"/>
</dbReference>
<feature type="region of interest" description="Disordered" evidence="5">
    <location>
        <begin position="1154"/>
        <end position="1187"/>
    </location>
</feature>
<evidence type="ECO:0000256" key="5">
    <source>
        <dbReference type="SAM" id="MobiDB-lite"/>
    </source>
</evidence>
<protein>
    <recommendedName>
        <fullName evidence="4">Kinase</fullName>
        <ecNumber evidence="4">2.7.-.-</ecNumber>
    </recommendedName>
</protein>
<dbReference type="EC" id="2.7.-.-" evidence="4"/>
<dbReference type="InterPro" id="IPR005522">
    <property type="entry name" value="IPK"/>
</dbReference>
<dbReference type="Proteomes" id="UP000027195">
    <property type="component" value="Unassembled WGS sequence"/>
</dbReference>
<feature type="compositionally biased region" description="Basic residues" evidence="5">
    <location>
        <begin position="446"/>
        <end position="457"/>
    </location>
</feature>
<feature type="compositionally biased region" description="Low complexity" evidence="5">
    <location>
        <begin position="296"/>
        <end position="312"/>
    </location>
</feature>
<reference evidence="7" key="1">
    <citation type="journal article" date="2014" name="Proc. Natl. Acad. Sci. U.S.A.">
        <title>Extensive sampling of basidiomycete genomes demonstrates inadequacy of the white-rot/brown-rot paradigm for wood decay fungi.</title>
        <authorList>
            <person name="Riley R."/>
            <person name="Salamov A.A."/>
            <person name="Brown D.W."/>
            <person name="Nagy L.G."/>
            <person name="Floudas D."/>
            <person name="Held B.W."/>
            <person name="Levasseur A."/>
            <person name="Lombard V."/>
            <person name="Morin E."/>
            <person name="Otillar R."/>
            <person name="Lindquist E.A."/>
            <person name="Sun H."/>
            <person name="LaButti K.M."/>
            <person name="Schmutz J."/>
            <person name="Jabbour D."/>
            <person name="Luo H."/>
            <person name="Baker S.E."/>
            <person name="Pisabarro A.G."/>
            <person name="Walton J.D."/>
            <person name="Blanchette R.A."/>
            <person name="Henrissat B."/>
            <person name="Martin F."/>
            <person name="Cullen D."/>
            <person name="Hibbett D.S."/>
            <person name="Grigoriev I.V."/>
        </authorList>
    </citation>
    <scope>NUCLEOTIDE SEQUENCE [LARGE SCALE GENOMIC DNA]</scope>
    <source>
        <strain evidence="7">FD-172 SS1</strain>
    </source>
</reference>
<feature type="compositionally biased region" description="Basic residues" evidence="5">
    <location>
        <begin position="891"/>
        <end position="903"/>
    </location>
</feature>
<evidence type="ECO:0000313" key="7">
    <source>
        <dbReference type="Proteomes" id="UP000027195"/>
    </source>
</evidence>
<evidence type="ECO:0000256" key="4">
    <source>
        <dbReference type="RuleBase" id="RU363090"/>
    </source>
</evidence>
<keyword evidence="2 4" id="KW-0808">Transferase</keyword>
<keyword evidence="3 4" id="KW-0418">Kinase</keyword>
<feature type="region of interest" description="Disordered" evidence="5">
    <location>
        <begin position="217"/>
        <end position="246"/>
    </location>
</feature>
<dbReference type="HOGENOM" id="CLU_003545_1_0_1"/>
<feature type="compositionally biased region" description="Basic and acidic residues" evidence="5">
    <location>
        <begin position="60"/>
        <end position="70"/>
    </location>
</feature>
<feature type="compositionally biased region" description="Basic and acidic residues" evidence="5">
    <location>
        <begin position="854"/>
        <end position="864"/>
    </location>
</feature>
<organism evidence="6 7">
    <name type="scientific">Botryobasidium botryosum (strain FD-172 SS1)</name>
    <dbReference type="NCBI Taxonomy" id="930990"/>
    <lineage>
        <taxon>Eukaryota</taxon>
        <taxon>Fungi</taxon>
        <taxon>Dikarya</taxon>
        <taxon>Basidiomycota</taxon>
        <taxon>Agaricomycotina</taxon>
        <taxon>Agaricomycetes</taxon>
        <taxon>Cantharellales</taxon>
        <taxon>Botryobasidiaceae</taxon>
        <taxon>Botryobasidium</taxon>
    </lineage>
</organism>
<dbReference type="PANTHER" id="PTHR12400">
    <property type="entry name" value="INOSITOL POLYPHOSPHATE KINASE"/>
    <property type="match status" value="1"/>
</dbReference>
<keyword evidence="7" id="KW-1185">Reference proteome</keyword>
<feature type="compositionally biased region" description="Polar residues" evidence="5">
    <location>
        <begin position="570"/>
        <end position="584"/>
    </location>
</feature>
<dbReference type="Gene3D" id="3.30.470.160">
    <property type="entry name" value="Inositol polyphosphate kinase"/>
    <property type="match status" value="1"/>
</dbReference>
<dbReference type="OrthoDB" id="2573163at2759"/>
<dbReference type="GO" id="GO:0000824">
    <property type="term" value="F:inositol-1,4,5,6-tetrakisphosphate 3-kinase activity"/>
    <property type="evidence" value="ECO:0007669"/>
    <property type="project" value="TreeGrafter"/>
</dbReference>
<feature type="region of interest" description="Disordered" evidence="5">
    <location>
        <begin position="120"/>
        <end position="158"/>
    </location>
</feature>